<sequence length="184" mass="20026">MFRSKISVSKSSSWAGSTWTPVGRSSSSSAVSMCNEAIVSMGYAYTRGEQKSILEVNDVNEGRVKTETTMGISRVVRVIDIDLFNKCFHVELLVEDDRAESKLVADVCSRVACKRGLSLGNGIHPIGEVRSGVALGMVPHTIVESGGPCRINSLSLANQQIVKVGIFGGKTWRSHKHGQWQERC</sequence>
<dbReference type="WBParaSite" id="nRc.2.0.1.t46811-RA">
    <property type="protein sequence ID" value="nRc.2.0.1.t46811-RA"/>
    <property type="gene ID" value="nRc.2.0.1.g46811"/>
</dbReference>
<proteinExistence type="predicted"/>
<evidence type="ECO:0000313" key="2">
    <source>
        <dbReference type="WBParaSite" id="nRc.2.0.1.t46811-RA"/>
    </source>
</evidence>
<evidence type="ECO:0000313" key="1">
    <source>
        <dbReference type="Proteomes" id="UP000887565"/>
    </source>
</evidence>
<accession>A0A915LAM6</accession>
<protein>
    <submittedName>
        <fullName evidence="2">Uncharacterized protein</fullName>
    </submittedName>
</protein>
<dbReference type="Proteomes" id="UP000887565">
    <property type="component" value="Unplaced"/>
</dbReference>
<reference evidence="2" key="1">
    <citation type="submission" date="2022-11" db="UniProtKB">
        <authorList>
            <consortium name="WormBaseParasite"/>
        </authorList>
    </citation>
    <scope>IDENTIFICATION</scope>
</reference>
<keyword evidence="1" id="KW-1185">Reference proteome</keyword>
<name>A0A915LAM6_ROMCU</name>
<dbReference type="AlphaFoldDB" id="A0A915LAM6"/>
<organism evidence="1 2">
    <name type="scientific">Romanomermis culicivorax</name>
    <name type="common">Nematode worm</name>
    <dbReference type="NCBI Taxonomy" id="13658"/>
    <lineage>
        <taxon>Eukaryota</taxon>
        <taxon>Metazoa</taxon>
        <taxon>Ecdysozoa</taxon>
        <taxon>Nematoda</taxon>
        <taxon>Enoplea</taxon>
        <taxon>Dorylaimia</taxon>
        <taxon>Mermithida</taxon>
        <taxon>Mermithoidea</taxon>
        <taxon>Mermithidae</taxon>
        <taxon>Romanomermis</taxon>
    </lineage>
</organism>